<keyword evidence="3" id="KW-1185">Reference proteome</keyword>
<name>A0A5J6RHZ4_9BACT</name>
<dbReference type="EMBL" id="CP054051">
    <property type="protein sequence ID" value="QKJ27059.1"/>
    <property type="molecule type" value="Genomic_DNA"/>
</dbReference>
<dbReference type="RefSeq" id="WP_024776029.1">
    <property type="nucleotide sequence ID" value="NZ_CP043857.1"/>
</dbReference>
<evidence type="ECO:0000313" key="3">
    <source>
        <dbReference type="Proteomes" id="UP000305417"/>
    </source>
</evidence>
<dbReference type="EMBL" id="VBUC01000014">
    <property type="protein sequence ID" value="TLS98576.1"/>
    <property type="molecule type" value="Genomic_DNA"/>
</dbReference>
<evidence type="ECO:0000313" key="4">
    <source>
        <dbReference type="Proteomes" id="UP000509513"/>
    </source>
</evidence>
<dbReference type="Proteomes" id="UP000509513">
    <property type="component" value="Chromosome"/>
</dbReference>
<proteinExistence type="predicted"/>
<evidence type="ECO:0000313" key="2">
    <source>
        <dbReference type="EMBL" id="TLS98576.1"/>
    </source>
</evidence>
<evidence type="ECO:0008006" key="5">
    <source>
        <dbReference type="Google" id="ProtNLM"/>
    </source>
</evidence>
<dbReference type="InterPro" id="IPR032675">
    <property type="entry name" value="LRR_dom_sf"/>
</dbReference>
<evidence type="ECO:0000313" key="1">
    <source>
        <dbReference type="EMBL" id="QKJ27059.1"/>
    </source>
</evidence>
<protein>
    <recommendedName>
        <fullName evidence="5">Leucine-rich repeat domain-containing protein</fullName>
    </recommendedName>
</protein>
<dbReference type="Proteomes" id="UP000305417">
    <property type="component" value="Unassembled WGS sequence"/>
</dbReference>
<dbReference type="OrthoDB" id="5344916at2"/>
<gene>
    <name evidence="1" type="ORF">ACBT_1149</name>
    <name evidence="2" type="ORF">FE247_06895</name>
</gene>
<organism evidence="1 4">
    <name type="scientific">Aliarcobacter cibarius</name>
    <dbReference type="NCBI Taxonomy" id="255507"/>
    <lineage>
        <taxon>Bacteria</taxon>
        <taxon>Pseudomonadati</taxon>
        <taxon>Campylobacterota</taxon>
        <taxon>Epsilonproteobacteria</taxon>
        <taxon>Campylobacterales</taxon>
        <taxon>Arcobacteraceae</taxon>
        <taxon>Aliarcobacter</taxon>
    </lineage>
</organism>
<dbReference type="AlphaFoldDB" id="A0A5J6RHZ4"/>
<accession>A0A5J6RHZ4</accession>
<dbReference type="STRING" id="1442598.GCA_000522465_01961"/>
<reference evidence="1 4" key="2">
    <citation type="submission" date="2020-05" db="EMBL/GenBank/DDBJ databases">
        <title>Complete genome sequencing of Campylobacter and Arcobacter type strains.</title>
        <authorList>
            <person name="Miller W.G."/>
            <person name="Yee E."/>
        </authorList>
    </citation>
    <scope>NUCLEOTIDE SEQUENCE [LARGE SCALE GENOMIC DNA]</scope>
    <source>
        <strain evidence="1 4">LMG 21996</strain>
    </source>
</reference>
<dbReference type="KEGG" id="acib:ACBT_1149"/>
<dbReference type="Gene3D" id="3.80.10.10">
    <property type="entry name" value="Ribonuclease Inhibitor"/>
    <property type="match status" value="1"/>
</dbReference>
<sequence length="497" mass="55853">MNLGEIEAWLKEHSINNYIISDDYQVSVQGNVNLNDKLKGQNLPIVFDRIEGYFDISNNNLTSLVGCPKVVARDFNCSKNKLTSLFDCPVEVGEFDCSHNLLKNLSYGPKEVKGNYNCSFNELTSIKASPRTVKGFFKCNDNKLVSLDGGPKNIDDNFDCSHNFIERLTGGPITVKGDYLCHGNKLSDLDGIADEIMGDLVTDVKLNNLSSKFNEEDQSLRYKGSAVIAHIYKPVVSLVNNEDIITWLNRYDIKNYTILSDGSVDVSGDVRLSGRLPNLYKLPLKFNVIDGDFDISENELVSLEGSPVKVNGSFLAHKNELNSLRGGPKEVKGSFIILHNNITSLQNSPTTVKGDFICSHNPLRSLEGINTVFGYVFTGVYIARLKCQKYNYKGVTTYKYPGDSVMKYLDEEYISLTEEEKAFEATKKNLEKVIKKMLNANTLTKEMVTDQLIKNLTKYQLDQLKTKVLWIKNPPNEENSDGISEDEIMKLAFEKEL</sequence>
<reference evidence="2 3" key="1">
    <citation type="submission" date="2019-05" db="EMBL/GenBank/DDBJ databases">
        <title>Arcobacter cibarius and Arcobacter thereius providing challenges in identification an antibiotic susceptibility and Quinolone resistance.</title>
        <authorList>
            <person name="Busch A."/>
            <person name="Hanel I."/>
            <person name="Hotzel H."/>
            <person name="Tomaso H."/>
        </authorList>
    </citation>
    <scope>NUCLEOTIDE SEQUENCE [LARGE SCALE GENOMIC DNA]</scope>
    <source>
        <strain evidence="2 3">16CS0831-2</strain>
    </source>
</reference>